<name>A0AA88WBV0_9ASTE</name>
<sequence>MGVKESFVDIPSPLNSIPSHNGTTQFKIACLDPCEGLTEAIHEHQNYNNNPHEKGHFSLFHAVRVRSKAIVKSHPSFIPTNCKSEGSLLKYLNRNQELKRLEAMQCEVTTLNAHHPRQSSASTCLDPMGVAGHIEGQLGCILVPLASEMNPPFEDRLTERPSLQSIVSMPETVYTPFPNINEIPKPEQATRPCSRRTSISCTSTILQAFQSAFLKGHTGLHPELQQISSRPKVYSPGEGSSALFHDVRFRFNRVSKSHPSFMPEEQGFFPVDEESVSGRNLSV</sequence>
<dbReference type="Proteomes" id="UP001188597">
    <property type="component" value="Unassembled WGS sequence"/>
</dbReference>
<organism evidence="1 2">
    <name type="scientific">Escallonia herrerae</name>
    <dbReference type="NCBI Taxonomy" id="1293975"/>
    <lineage>
        <taxon>Eukaryota</taxon>
        <taxon>Viridiplantae</taxon>
        <taxon>Streptophyta</taxon>
        <taxon>Embryophyta</taxon>
        <taxon>Tracheophyta</taxon>
        <taxon>Spermatophyta</taxon>
        <taxon>Magnoliopsida</taxon>
        <taxon>eudicotyledons</taxon>
        <taxon>Gunneridae</taxon>
        <taxon>Pentapetalae</taxon>
        <taxon>asterids</taxon>
        <taxon>campanulids</taxon>
        <taxon>Escalloniales</taxon>
        <taxon>Escalloniaceae</taxon>
        <taxon>Escallonia</taxon>
    </lineage>
</organism>
<accession>A0AA88WBV0</accession>
<gene>
    <name evidence="1" type="ORF">RJ639_042728</name>
</gene>
<evidence type="ECO:0000313" key="1">
    <source>
        <dbReference type="EMBL" id="KAK3023718.1"/>
    </source>
</evidence>
<dbReference type="AlphaFoldDB" id="A0AA88WBV0"/>
<reference evidence="1" key="1">
    <citation type="submission" date="2022-12" db="EMBL/GenBank/DDBJ databases">
        <title>Draft genome assemblies for two species of Escallonia (Escalloniales).</title>
        <authorList>
            <person name="Chanderbali A."/>
            <person name="Dervinis C."/>
            <person name="Anghel I."/>
            <person name="Soltis D."/>
            <person name="Soltis P."/>
            <person name="Zapata F."/>
        </authorList>
    </citation>
    <scope>NUCLEOTIDE SEQUENCE</scope>
    <source>
        <strain evidence="1">UCBG64.0493</strain>
        <tissue evidence="1">Leaf</tissue>
    </source>
</reference>
<evidence type="ECO:0000313" key="2">
    <source>
        <dbReference type="Proteomes" id="UP001188597"/>
    </source>
</evidence>
<protein>
    <submittedName>
        <fullName evidence="1">Uncharacterized protein</fullName>
    </submittedName>
</protein>
<proteinExistence type="predicted"/>
<keyword evidence="2" id="KW-1185">Reference proteome</keyword>
<dbReference type="EMBL" id="JAVXUP010000639">
    <property type="protein sequence ID" value="KAK3023718.1"/>
    <property type="molecule type" value="Genomic_DNA"/>
</dbReference>
<comment type="caution">
    <text evidence="1">The sequence shown here is derived from an EMBL/GenBank/DDBJ whole genome shotgun (WGS) entry which is preliminary data.</text>
</comment>